<comment type="subcellular location">
    <subcellularLocation>
        <location evidence="1">Membrane</location>
        <topology evidence="1">Multi-pass membrane protein</topology>
    </subcellularLocation>
</comment>
<dbReference type="PANTHER" id="PTHR12308:SF73">
    <property type="entry name" value="ANOCTAMIN"/>
    <property type="match status" value="1"/>
</dbReference>
<reference evidence="8 9" key="1">
    <citation type="submission" date="2016-01" db="EMBL/GenBank/DDBJ databases">
        <title>Genome sequence of the yeast Holleya sinecauda.</title>
        <authorList>
            <person name="Dietrich F.S."/>
        </authorList>
    </citation>
    <scope>NUCLEOTIDE SEQUENCE [LARGE SCALE GENOMIC DNA]</scope>
    <source>
        <strain evidence="8 9">ATCC 58844</strain>
    </source>
</reference>
<feature type="transmembrane region" description="Helical" evidence="6">
    <location>
        <begin position="198"/>
        <end position="224"/>
    </location>
</feature>
<dbReference type="OrthoDB" id="296386at2759"/>
<feature type="transmembrane region" description="Helical" evidence="6">
    <location>
        <begin position="123"/>
        <end position="140"/>
    </location>
</feature>
<dbReference type="GO" id="GO:0005254">
    <property type="term" value="F:chloride channel activity"/>
    <property type="evidence" value="ECO:0007669"/>
    <property type="project" value="TreeGrafter"/>
</dbReference>
<evidence type="ECO:0000256" key="3">
    <source>
        <dbReference type="ARBA" id="ARBA00022989"/>
    </source>
</evidence>
<dbReference type="EMBL" id="CP014242">
    <property type="protein sequence ID" value="AMD18729.1"/>
    <property type="molecule type" value="Genomic_DNA"/>
</dbReference>
<keyword evidence="2 6" id="KW-0812">Transmembrane</keyword>
<evidence type="ECO:0000256" key="2">
    <source>
        <dbReference type="ARBA" id="ARBA00022692"/>
    </source>
</evidence>
<dbReference type="Proteomes" id="UP000243052">
    <property type="component" value="Chromosome ii"/>
</dbReference>
<sequence>MSSLDELDANFVLDVQYDKSVFPQLIKELEVCGCSYEVRPGTSEKNVSLFIRDNSDVLPLKVEKYPIVKSVIPFRNFEDNKRLERLVGNLNKEFLPSINELVEIAAITNNPGIALYFAFQRSYTLWLISLGLVGLAFRLFTRHGPWEFSMFYSIAVLVWGMAFAVDWKYRSEPLYSKRLGYKTAIPTKDSKSVFVKKLCFIPIAISFTACLVSFQFVCFFIEIYFTQLYQGPFSSILSLVPVILLSAYVPVLTSIYNIFVRWLVKWENGPNPDKSKAEKSFVLLFLTSYVPLLITFFVYLPLGHKLNPRLGSIAHLSKQYRISVIDQDFKLNTSRYKTQFFYFIVTNQIIALCVENLLPIVMGKIMPIISRQNSPTSAYNRAQQLINEKYPNDSGIINKANAYNNSPWGKFDVDANVRKMVIQFGYIVMFSTVWPIAPLICIILNIIISKCDMWRALTKHTPSLNKYATAAMKGFEPITLSPWNVVLEFLVWFASLVSPAIVIMYRNCDLPGVGYGTMASSSQNWFLKSPIRYEWKLIFIYVMIAEHLGLFLRYAFSMIASAPDSADLINVRSEKLGVLKEQEPINRGSIDEKYNNRVIHETEEIVGTLSAKPKSTLHAKHNTGATSAIGAEDTKTLHISGANNTNGSSTGTMTRAFGEDNVSGNVHPVPAPIPVMKQAPKTALPPIHTASEMHNTGPTVAAIAHKNTDRINSTKETAMPHTIPSPTNDEPAYTGGTITESNTPVLMSQSDAGATLPEYIPTSKNYNERQGHMKNNSSGTDSTTQYSADVNLISPGEDAREITDNTNYAPNLSPEDTYVVLEDQNTPSVAGNKTRPDVLQIKTLPHNEAQFQRIRPENEIPETPIKVKRLVVEPPSEPPTSVTQGLSYSQESVDEVLSPHEEAQIPYAVPVVLPKDKEIRKTSSTELTRTNTKKSSSIKNITKFISTPMKKDSEHSSSKSKHSLKSPLSKLKKKF</sequence>
<evidence type="ECO:0000256" key="5">
    <source>
        <dbReference type="SAM" id="MobiDB-lite"/>
    </source>
</evidence>
<evidence type="ECO:0000259" key="7">
    <source>
        <dbReference type="Pfam" id="PF04547"/>
    </source>
</evidence>
<feature type="domain" description="Anoctamin transmembrane" evidence="7">
    <location>
        <begin position="113"/>
        <end position="561"/>
    </location>
</feature>
<dbReference type="GO" id="GO:0016020">
    <property type="term" value="C:membrane"/>
    <property type="evidence" value="ECO:0007669"/>
    <property type="project" value="UniProtKB-SubCell"/>
</dbReference>
<organism evidence="8 9">
    <name type="scientific">Eremothecium sinecaudum</name>
    <dbReference type="NCBI Taxonomy" id="45286"/>
    <lineage>
        <taxon>Eukaryota</taxon>
        <taxon>Fungi</taxon>
        <taxon>Dikarya</taxon>
        <taxon>Ascomycota</taxon>
        <taxon>Saccharomycotina</taxon>
        <taxon>Saccharomycetes</taxon>
        <taxon>Saccharomycetales</taxon>
        <taxon>Saccharomycetaceae</taxon>
        <taxon>Eremothecium</taxon>
    </lineage>
</organism>
<evidence type="ECO:0000313" key="8">
    <source>
        <dbReference type="EMBL" id="AMD18729.1"/>
    </source>
</evidence>
<evidence type="ECO:0000256" key="1">
    <source>
        <dbReference type="ARBA" id="ARBA00004141"/>
    </source>
</evidence>
<feature type="transmembrane region" description="Helical" evidence="6">
    <location>
        <begin position="281"/>
        <end position="302"/>
    </location>
</feature>
<feature type="region of interest" description="Disordered" evidence="5">
    <location>
        <begin position="765"/>
        <end position="785"/>
    </location>
</feature>
<dbReference type="GeneID" id="28721888"/>
<keyword evidence="4 6" id="KW-0472">Membrane</keyword>
<proteinExistence type="predicted"/>
<feature type="compositionally biased region" description="Basic residues" evidence="5">
    <location>
        <begin position="958"/>
        <end position="975"/>
    </location>
</feature>
<feature type="region of interest" description="Disordered" evidence="5">
    <location>
        <begin position="920"/>
        <end position="975"/>
    </location>
</feature>
<dbReference type="Pfam" id="PF04547">
    <property type="entry name" value="Anoctamin"/>
    <property type="match status" value="1"/>
</dbReference>
<feature type="transmembrane region" description="Helical" evidence="6">
    <location>
        <begin position="485"/>
        <end position="505"/>
    </location>
</feature>
<dbReference type="AlphaFoldDB" id="A0A109UWC9"/>
<feature type="compositionally biased region" description="Low complexity" evidence="5">
    <location>
        <begin position="933"/>
        <end position="947"/>
    </location>
</feature>
<feature type="transmembrane region" description="Helical" evidence="6">
    <location>
        <begin position="424"/>
        <end position="448"/>
    </location>
</feature>
<feature type="transmembrane region" description="Helical" evidence="6">
    <location>
        <begin position="146"/>
        <end position="167"/>
    </location>
</feature>
<keyword evidence="3 6" id="KW-1133">Transmembrane helix</keyword>
<feature type="transmembrane region" description="Helical" evidence="6">
    <location>
        <begin position="340"/>
        <end position="361"/>
    </location>
</feature>
<feature type="compositionally biased region" description="Polar residues" evidence="5">
    <location>
        <begin position="773"/>
        <end position="785"/>
    </location>
</feature>
<accession>A0A109UWC9</accession>
<feature type="transmembrane region" description="Helical" evidence="6">
    <location>
        <begin position="236"/>
        <end position="260"/>
    </location>
</feature>
<keyword evidence="9" id="KW-1185">Reference proteome</keyword>
<name>A0A109UWC9_9SACH</name>
<dbReference type="STRING" id="45286.A0A109UWC9"/>
<evidence type="ECO:0000256" key="6">
    <source>
        <dbReference type="SAM" id="Phobius"/>
    </source>
</evidence>
<dbReference type="RefSeq" id="XP_017985725.1">
    <property type="nucleotide sequence ID" value="XM_018130179.1"/>
</dbReference>
<dbReference type="InterPro" id="IPR049452">
    <property type="entry name" value="Anoctamin_TM"/>
</dbReference>
<evidence type="ECO:0000256" key="4">
    <source>
        <dbReference type="ARBA" id="ARBA00023136"/>
    </source>
</evidence>
<dbReference type="InterPro" id="IPR007632">
    <property type="entry name" value="Anoctamin"/>
</dbReference>
<gene>
    <name evidence="8" type="ORF">AW171_hschr2245</name>
</gene>
<protein>
    <submittedName>
        <fullName evidence="8">HBL173Cp</fullName>
    </submittedName>
</protein>
<dbReference type="PANTHER" id="PTHR12308">
    <property type="entry name" value="ANOCTAMIN"/>
    <property type="match status" value="1"/>
</dbReference>
<dbReference type="GO" id="GO:0032541">
    <property type="term" value="C:cortical endoplasmic reticulum"/>
    <property type="evidence" value="ECO:0007669"/>
    <property type="project" value="TreeGrafter"/>
</dbReference>
<feature type="transmembrane region" description="Helical" evidence="6">
    <location>
        <begin position="537"/>
        <end position="556"/>
    </location>
</feature>
<evidence type="ECO:0000313" key="9">
    <source>
        <dbReference type="Proteomes" id="UP000243052"/>
    </source>
</evidence>